<gene>
    <name evidence="5" type="ORF">I6J18_07220</name>
</gene>
<feature type="domain" description="PDZ" evidence="3">
    <location>
        <begin position="111"/>
        <end position="161"/>
    </location>
</feature>
<dbReference type="Gene3D" id="3.30.230.10">
    <property type="match status" value="1"/>
</dbReference>
<dbReference type="Proteomes" id="UP000595254">
    <property type="component" value="Chromosome"/>
</dbReference>
<dbReference type="RefSeq" id="WP_201648042.1">
    <property type="nucleotide sequence ID" value="NZ_CP068053.1"/>
</dbReference>
<dbReference type="PROSITE" id="PS51786">
    <property type="entry name" value="LON_PROTEOLYTIC"/>
    <property type="match status" value="1"/>
</dbReference>
<evidence type="ECO:0000256" key="1">
    <source>
        <dbReference type="PROSITE-ProRule" id="PRU01122"/>
    </source>
</evidence>
<dbReference type="PANTHER" id="PTHR10046">
    <property type="entry name" value="ATP DEPENDENT LON PROTEASE FAMILY MEMBER"/>
    <property type="match status" value="1"/>
</dbReference>
<dbReference type="NCBIfam" id="NF041438">
    <property type="entry name" value="SepM_fam_S16"/>
    <property type="match status" value="1"/>
</dbReference>
<dbReference type="AlphaFoldDB" id="A0A974NPW3"/>
<dbReference type="GO" id="GO:0005524">
    <property type="term" value="F:ATP binding"/>
    <property type="evidence" value="ECO:0007669"/>
    <property type="project" value="InterPro"/>
</dbReference>
<keyword evidence="2" id="KW-0472">Membrane</keyword>
<protein>
    <recommendedName>
        <fullName evidence="1">endopeptidase La</fullName>
        <ecNumber evidence="1">3.4.21.53</ecNumber>
    </recommendedName>
</protein>
<comment type="catalytic activity">
    <reaction evidence="1">
        <text>Hydrolysis of proteins in presence of ATP.</text>
        <dbReference type="EC" id="3.4.21.53"/>
    </reaction>
</comment>
<evidence type="ECO:0000313" key="6">
    <source>
        <dbReference type="Proteomes" id="UP000595254"/>
    </source>
</evidence>
<name>A0A974NPW3_PERPY</name>
<accession>A0A974NPW3</accession>
<dbReference type="InterPro" id="IPR027065">
    <property type="entry name" value="Lon_Prtase"/>
</dbReference>
<dbReference type="KEGG" id="ppsr:I6J18_07220"/>
<evidence type="ECO:0000313" key="5">
    <source>
        <dbReference type="EMBL" id="QQT01642.1"/>
    </source>
</evidence>
<dbReference type="InterPro" id="IPR001478">
    <property type="entry name" value="PDZ"/>
</dbReference>
<feature type="active site" evidence="1">
    <location>
        <position position="279"/>
    </location>
</feature>
<keyword evidence="2" id="KW-1133">Transmembrane helix</keyword>
<dbReference type="GO" id="GO:0004176">
    <property type="term" value="F:ATP-dependent peptidase activity"/>
    <property type="evidence" value="ECO:0007669"/>
    <property type="project" value="UniProtKB-UniRule"/>
</dbReference>
<dbReference type="GO" id="GO:0006508">
    <property type="term" value="P:proteolysis"/>
    <property type="evidence" value="ECO:0007669"/>
    <property type="project" value="UniProtKB-KW"/>
</dbReference>
<dbReference type="Pfam" id="PF13180">
    <property type="entry name" value="PDZ_2"/>
    <property type="match status" value="1"/>
</dbReference>
<dbReference type="EMBL" id="CP068053">
    <property type="protein sequence ID" value="QQT01642.1"/>
    <property type="molecule type" value="Genomic_DNA"/>
</dbReference>
<reference evidence="5 6" key="1">
    <citation type="submission" date="2021-01" db="EMBL/GenBank/DDBJ databases">
        <title>FDA dAtabase for Regulatory Grade micrObial Sequences (FDA-ARGOS): Supporting development and validation of Infectious Disease Dx tests.</title>
        <authorList>
            <person name="Nelson B."/>
            <person name="Plummer A."/>
            <person name="Tallon L."/>
            <person name="Sadzewicz L."/>
            <person name="Zhao X."/>
            <person name="Boylan J."/>
            <person name="Ott S."/>
            <person name="Bowen H."/>
            <person name="Vavikolanu K."/>
            <person name="Mehta A."/>
            <person name="Aluvathingal J."/>
            <person name="Nadendla S."/>
            <person name="Myers T."/>
            <person name="Yan Y."/>
            <person name="Sichtig H."/>
        </authorList>
    </citation>
    <scope>NUCLEOTIDE SEQUENCE [LARGE SCALE GENOMIC DNA]</scope>
    <source>
        <strain evidence="5 6">FDAARGOS_1161</strain>
    </source>
</reference>
<evidence type="ECO:0000256" key="2">
    <source>
        <dbReference type="SAM" id="Phobius"/>
    </source>
</evidence>
<dbReference type="InterPro" id="IPR014721">
    <property type="entry name" value="Ribsml_uS5_D2-typ_fold_subgr"/>
</dbReference>
<dbReference type="PROSITE" id="PS50106">
    <property type="entry name" value="PDZ"/>
    <property type="match status" value="1"/>
</dbReference>
<proteinExistence type="inferred from homology"/>
<dbReference type="InterPro" id="IPR036034">
    <property type="entry name" value="PDZ_sf"/>
</dbReference>
<feature type="active site" evidence="1">
    <location>
        <position position="234"/>
    </location>
</feature>
<dbReference type="GO" id="GO:0004252">
    <property type="term" value="F:serine-type endopeptidase activity"/>
    <property type="evidence" value="ECO:0007669"/>
    <property type="project" value="UniProtKB-UniRule"/>
</dbReference>
<keyword evidence="1" id="KW-0720">Serine protease</keyword>
<dbReference type="EC" id="3.4.21.53" evidence="1"/>
<feature type="transmembrane region" description="Helical" evidence="2">
    <location>
        <begin position="9"/>
        <end position="29"/>
    </location>
</feature>
<organism evidence="5 6">
    <name type="scientific">Peribacillus psychrosaccharolyticus</name>
    <name type="common">Bacillus psychrosaccharolyticus</name>
    <dbReference type="NCBI Taxonomy" id="1407"/>
    <lineage>
        <taxon>Bacteria</taxon>
        <taxon>Bacillati</taxon>
        <taxon>Bacillota</taxon>
        <taxon>Bacilli</taxon>
        <taxon>Bacillales</taxon>
        <taxon>Bacillaceae</taxon>
        <taxon>Peribacillus</taxon>
    </lineage>
</organism>
<dbReference type="GO" id="GO:0030163">
    <property type="term" value="P:protein catabolic process"/>
    <property type="evidence" value="ECO:0007669"/>
    <property type="project" value="InterPro"/>
</dbReference>
<dbReference type="SUPFAM" id="SSF50156">
    <property type="entry name" value="PDZ domain-like"/>
    <property type="match status" value="1"/>
</dbReference>
<comment type="similarity">
    <text evidence="1">Belongs to the peptidase S16 family.</text>
</comment>
<dbReference type="SUPFAM" id="SSF54211">
    <property type="entry name" value="Ribosomal protein S5 domain 2-like"/>
    <property type="match status" value="1"/>
</dbReference>
<keyword evidence="1" id="KW-0378">Hydrolase</keyword>
<evidence type="ECO:0000259" key="3">
    <source>
        <dbReference type="PROSITE" id="PS50106"/>
    </source>
</evidence>
<dbReference type="InterPro" id="IPR008269">
    <property type="entry name" value="Lon_proteolytic"/>
</dbReference>
<sequence>MSRKRYTRSFLFAVIIIVLSAFYTLPYYVTKPGMAQELEPIVEVAGGDDAEGSFMLTTVRMGKANIYGYLVAKMSKYQELYPEDAIRDTDESDEEYSERQLHMMDGSKNSAIKIAYEKAGKSFSFDYLGVYVLGVIKGMPAYGKLKPGDQIIKVDNKKFQSSAEFIEYIGKKKANDTVLVTYMREDIEKTVKISLQAFKDQPKKVGMGISLDDYKKPITDPSITINTDQIGGPSAGLMFSLEIYNQLTEGDLTSGYQIAGTGTMSEDGTIGPIGGIQQKIVAADKTDAEIFFAPNEKGIKGSNYQEALIAAEDIDTDMKIVPVDSFDDALDYLHSLEKK</sequence>
<dbReference type="Pfam" id="PF05362">
    <property type="entry name" value="Lon_C"/>
    <property type="match status" value="1"/>
</dbReference>
<evidence type="ECO:0000259" key="4">
    <source>
        <dbReference type="PROSITE" id="PS51786"/>
    </source>
</evidence>
<keyword evidence="6" id="KW-1185">Reference proteome</keyword>
<keyword evidence="2" id="KW-0812">Transmembrane</keyword>
<dbReference type="InterPro" id="IPR020568">
    <property type="entry name" value="Ribosomal_Su5_D2-typ_SF"/>
</dbReference>
<feature type="domain" description="Lon proteolytic" evidence="4">
    <location>
        <begin position="229"/>
        <end position="336"/>
    </location>
</feature>
<keyword evidence="1" id="KW-0645">Protease</keyword>
<dbReference type="SMART" id="SM00228">
    <property type="entry name" value="PDZ"/>
    <property type="match status" value="1"/>
</dbReference>